<keyword evidence="5" id="KW-1015">Disulfide bond</keyword>
<comment type="similarity">
    <text evidence="1">Belongs to the peptidase C1 family.</text>
</comment>
<evidence type="ECO:0000313" key="9">
    <source>
        <dbReference type="EMBL" id="BBJ29173.1"/>
    </source>
</evidence>
<dbReference type="InterPro" id="IPR025661">
    <property type="entry name" value="Pept_asp_AS"/>
</dbReference>
<dbReference type="Pfam" id="PF08246">
    <property type="entry name" value="Inhibitor_I29"/>
    <property type="match status" value="1"/>
</dbReference>
<keyword evidence="6" id="KW-0732">Signal</keyword>
<evidence type="ECO:0000259" key="7">
    <source>
        <dbReference type="SMART" id="SM00645"/>
    </source>
</evidence>
<evidence type="ECO:0000256" key="3">
    <source>
        <dbReference type="ARBA" id="ARBA00022807"/>
    </source>
</evidence>
<feature type="chain" id="PRO_5023823008" evidence="6">
    <location>
        <begin position="21"/>
        <end position="326"/>
    </location>
</feature>
<dbReference type="CDD" id="cd02248">
    <property type="entry name" value="Peptidase_C1A"/>
    <property type="match status" value="1"/>
</dbReference>
<dbReference type="FunFam" id="3.90.70.10:FF:000039">
    <property type="entry name" value="Cysteine proteinase 2, putative"/>
    <property type="match status" value="1"/>
</dbReference>
<dbReference type="SMART" id="SM00848">
    <property type="entry name" value="Inhibitor_I29"/>
    <property type="match status" value="1"/>
</dbReference>
<evidence type="ECO:0000256" key="1">
    <source>
        <dbReference type="ARBA" id="ARBA00008455"/>
    </source>
</evidence>
<keyword evidence="3" id="KW-0378">Hydrolase</keyword>
<name>A0A5H2X6Q7_ACACA</name>
<feature type="domain" description="Cathepsin propeptide inhibitor" evidence="8">
    <location>
        <begin position="30"/>
        <end position="85"/>
    </location>
</feature>
<evidence type="ECO:0000259" key="8">
    <source>
        <dbReference type="SMART" id="SM00848"/>
    </source>
</evidence>
<dbReference type="Pfam" id="PF00112">
    <property type="entry name" value="Peptidase_C1"/>
    <property type="match status" value="1"/>
</dbReference>
<dbReference type="EMBL" id="LC472811">
    <property type="protein sequence ID" value="BBJ29173.1"/>
    <property type="molecule type" value="mRNA"/>
</dbReference>
<evidence type="ECO:0000256" key="4">
    <source>
        <dbReference type="ARBA" id="ARBA00023145"/>
    </source>
</evidence>
<dbReference type="PROSITE" id="PS00139">
    <property type="entry name" value="THIOL_PROTEASE_CYS"/>
    <property type="match status" value="1"/>
</dbReference>
<dbReference type="InterPro" id="IPR039417">
    <property type="entry name" value="Peptidase_C1A_papain-like"/>
</dbReference>
<dbReference type="PANTHER" id="PTHR12411">
    <property type="entry name" value="CYSTEINE PROTEASE FAMILY C1-RELATED"/>
    <property type="match status" value="1"/>
</dbReference>
<keyword evidence="2" id="KW-0645">Protease</keyword>
<keyword evidence="4" id="KW-0865">Zymogen</keyword>
<reference evidence="9" key="1">
    <citation type="submission" date="2019-03" db="EMBL/GenBank/DDBJ databases">
        <title>Characteristics of Acanthamoeba castellanii cysteine proteases.</title>
        <authorList>
            <person name="Wu D."/>
            <person name="Cheng X.J."/>
            <person name="Feng M."/>
        </authorList>
    </citation>
    <scope>NUCLEOTIDE SEQUENCE</scope>
    <source>
        <strain evidence="9">ATCC 30011</strain>
    </source>
</reference>
<dbReference type="SUPFAM" id="SSF54001">
    <property type="entry name" value="Cysteine proteinases"/>
    <property type="match status" value="1"/>
</dbReference>
<feature type="domain" description="Peptidase C1A papain C-terminal" evidence="7">
    <location>
        <begin position="111"/>
        <end position="325"/>
    </location>
</feature>
<dbReference type="InterPro" id="IPR000668">
    <property type="entry name" value="Peptidase_C1A_C"/>
</dbReference>
<protein>
    <submittedName>
        <fullName evidence="9">Cysteine proteinase 5</fullName>
    </submittedName>
</protein>
<feature type="signal peptide" evidence="6">
    <location>
        <begin position="1"/>
        <end position="20"/>
    </location>
</feature>
<dbReference type="InterPro" id="IPR013128">
    <property type="entry name" value="Peptidase_C1A"/>
</dbReference>
<dbReference type="Gene3D" id="3.90.70.10">
    <property type="entry name" value="Cysteine proteinases"/>
    <property type="match status" value="1"/>
</dbReference>
<dbReference type="AlphaFoldDB" id="A0A5H2X6Q7"/>
<evidence type="ECO:0000256" key="6">
    <source>
        <dbReference type="SAM" id="SignalP"/>
    </source>
</evidence>
<dbReference type="PROSITE" id="PS00639">
    <property type="entry name" value="THIOL_PROTEASE_HIS"/>
    <property type="match status" value="1"/>
</dbReference>
<dbReference type="InterPro" id="IPR025660">
    <property type="entry name" value="Pept_his_AS"/>
</dbReference>
<organism evidence="9">
    <name type="scientific">Acanthamoeba castellanii</name>
    <name type="common">Amoeba</name>
    <dbReference type="NCBI Taxonomy" id="5755"/>
    <lineage>
        <taxon>Eukaryota</taxon>
        <taxon>Amoebozoa</taxon>
        <taxon>Discosea</taxon>
        <taxon>Longamoebia</taxon>
        <taxon>Centramoebida</taxon>
        <taxon>Acanthamoebidae</taxon>
        <taxon>Acanthamoeba</taxon>
    </lineage>
</organism>
<keyword evidence="3" id="KW-0788">Thiol protease</keyword>
<evidence type="ECO:0000256" key="5">
    <source>
        <dbReference type="ARBA" id="ARBA00023157"/>
    </source>
</evidence>
<sequence length="326" mass="36006">MRTTTLLALCVALFAASTIAVSHDPLTGVFADWMQEHQKSYANEEFVYRWNVWRENYLYIEAHNHQNKSFHLAMNKFGDLTNAEFNKLFKGLSITADQPKQESDIVPAPGLPADFDWRHKGAVTHVKNQGQCGSCWSFSTTGSTEGANFLKHGRLTSLSEQNLVDCSTSYGNHGCNGGLMDYAFEYIIRNKGIDTEESYPYHASQGTCRYNRQHSGGELVSYTNVPSGNEGALLNAVATQPTSVAIDASHSSFQFYKGGVYDEPACSSTRLDHGVLAVGWGVRDGKDYWLVKNSWGADWGLAGYIEMSRNKHNQCGIATAASHPHA</sequence>
<evidence type="ECO:0000256" key="2">
    <source>
        <dbReference type="ARBA" id="ARBA00022670"/>
    </source>
</evidence>
<dbReference type="VEuPathDB" id="AmoebaDB:ACA1_051490"/>
<dbReference type="InterPro" id="IPR013201">
    <property type="entry name" value="Prot_inhib_I29"/>
</dbReference>
<accession>A0A5H2X6Q7</accession>
<dbReference type="PRINTS" id="PR00705">
    <property type="entry name" value="PAPAIN"/>
</dbReference>
<dbReference type="GO" id="GO:0008234">
    <property type="term" value="F:cysteine-type peptidase activity"/>
    <property type="evidence" value="ECO:0007669"/>
    <property type="project" value="UniProtKB-KW"/>
</dbReference>
<dbReference type="InterPro" id="IPR000169">
    <property type="entry name" value="Pept_cys_AS"/>
</dbReference>
<dbReference type="PROSITE" id="PS00640">
    <property type="entry name" value="THIOL_PROTEASE_ASN"/>
    <property type="match status" value="1"/>
</dbReference>
<dbReference type="SMART" id="SM00645">
    <property type="entry name" value="Pept_C1"/>
    <property type="match status" value="1"/>
</dbReference>
<proteinExistence type="evidence at transcript level"/>
<dbReference type="GO" id="GO:0006508">
    <property type="term" value="P:proteolysis"/>
    <property type="evidence" value="ECO:0007669"/>
    <property type="project" value="UniProtKB-KW"/>
</dbReference>
<dbReference type="InterPro" id="IPR038765">
    <property type="entry name" value="Papain-like_cys_pep_sf"/>
</dbReference>